<dbReference type="Pfam" id="PF00372">
    <property type="entry name" value="Hemocyanin_M"/>
    <property type="match status" value="1"/>
</dbReference>
<evidence type="ECO:0000256" key="2">
    <source>
        <dbReference type="ARBA" id="ARBA00004239"/>
    </source>
</evidence>
<dbReference type="InterPro" id="IPR037020">
    <property type="entry name" value="Hemocyanin_C_sf"/>
</dbReference>
<dbReference type="Gene3D" id="2.60.40.1520">
    <property type="entry name" value="Hemocyanin, C-terminal domain"/>
    <property type="match status" value="1"/>
</dbReference>
<dbReference type="InterPro" id="IPR013788">
    <property type="entry name" value="Hemocyanin/hexamerin"/>
</dbReference>
<dbReference type="Gene3D" id="1.20.1370.10">
    <property type="entry name" value="Hemocyanin, N-terminal domain"/>
    <property type="match status" value="1"/>
</dbReference>
<dbReference type="Pfam" id="PF03722">
    <property type="entry name" value="Hemocyanin_N"/>
    <property type="match status" value="1"/>
</dbReference>
<keyword evidence="5" id="KW-0964">Secreted</keyword>
<dbReference type="FunFam" id="1.20.1370.10:FF:000002">
    <property type="entry name" value="Hemocyanin subunit B"/>
    <property type="match status" value="1"/>
</dbReference>
<dbReference type="InterPro" id="IPR005203">
    <property type="entry name" value="Hemocyanin_C"/>
</dbReference>
<dbReference type="GO" id="GO:0046872">
    <property type="term" value="F:metal ion binding"/>
    <property type="evidence" value="ECO:0007669"/>
    <property type="project" value="UniProtKB-KW"/>
</dbReference>
<dbReference type="SUPFAM" id="SSF48050">
    <property type="entry name" value="Hemocyanin, N-terminal domain"/>
    <property type="match status" value="1"/>
</dbReference>
<keyword evidence="6" id="KW-0561">Oxygen transport</keyword>
<dbReference type="InterPro" id="IPR002227">
    <property type="entry name" value="Tyrosinase_Cu-bd"/>
</dbReference>
<accession>G8YZR7</accession>
<dbReference type="InterPro" id="IPR014756">
    <property type="entry name" value="Ig_E-set"/>
</dbReference>
<dbReference type="PROSITE" id="PS00209">
    <property type="entry name" value="HEMOCYANIN_1"/>
    <property type="match status" value="1"/>
</dbReference>
<dbReference type="GO" id="GO:0005344">
    <property type="term" value="F:oxygen carrier activity"/>
    <property type="evidence" value="ECO:0007669"/>
    <property type="project" value="UniProtKB-KW"/>
</dbReference>
<dbReference type="FunFam" id="1.10.1280.10:FF:000004">
    <property type="entry name" value="Hemocyanin subunit 2"/>
    <property type="match status" value="1"/>
</dbReference>
<dbReference type="InterPro" id="IPR008922">
    <property type="entry name" value="Di-copper_centre_dom_sf"/>
</dbReference>
<keyword evidence="9" id="KW-1015">Disulfide bond</keyword>
<dbReference type="PANTHER" id="PTHR11511">
    <property type="entry name" value="LARVAL STORAGE PROTEIN/PHENOLOXIDASE"/>
    <property type="match status" value="1"/>
</dbReference>
<comment type="subcellular location">
    <subcellularLocation>
        <location evidence="2">Secreted</location>
        <location evidence="2">Extracellular space</location>
    </subcellularLocation>
</comment>
<evidence type="ECO:0000256" key="5">
    <source>
        <dbReference type="ARBA" id="ARBA00022525"/>
    </source>
</evidence>
<dbReference type="PROSITE" id="PS00498">
    <property type="entry name" value="TYROSINASE_2"/>
    <property type="match status" value="1"/>
</dbReference>
<name>G8YZR7_9ARAC</name>
<evidence type="ECO:0000256" key="3">
    <source>
        <dbReference type="ARBA" id="ARBA00009470"/>
    </source>
</evidence>
<evidence type="ECO:0000259" key="10">
    <source>
        <dbReference type="PROSITE" id="PS00498"/>
    </source>
</evidence>
<dbReference type="GO" id="GO:0005576">
    <property type="term" value="C:extracellular region"/>
    <property type="evidence" value="ECO:0007669"/>
    <property type="project" value="UniProtKB-SubCell"/>
</dbReference>
<dbReference type="InterPro" id="IPR000896">
    <property type="entry name" value="Hemocyanin/hexamerin_mid_dom"/>
</dbReference>
<evidence type="ECO:0000256" key="8">
    <source>
        <dbReference type="ARBA" id="ARBA00023008"/>
    </source>
</evidence>
<proteinExistence type="evidence at transcript level"/>
<reference evidence="11" key="1">
    <citation type="journal article" date="2012" name="BMC Evol. Biol.">
        <title>The diversity and evolution of chelicerate hemocyanins.</title>
        <authorList>
            <person name="Rehm P."/>
            <person name="Pick C."/>
            <person name="Borner J."/>
            <person name="Markl J."/>
            <person name="Burmester T."/>
        </authorList>
    </citation>
    <scope>NUCLEOTIDE SEQUENCE</scope>
</reference>
<keyword evidence="7" id="KW-0479">Metal-binding</keyword>
<sequence length="623" mass="71737">MTVKERQDLLLPLFEHMTTLSRESIPPDQRDERLREVGILHRGTLFSCFHEKHLAEATRLYEILHDAKDFEDFFALAKQARDIVNEGLFVYAVSVAVLHRDDCKGVTVPPIQEIFPDRFIPAETINLASKEATLKPNEDVVVDVEETGNILDPEHTLAYYREDIGINAHHWHWHIAYPATWNPSHMGAVKDRKGELFFYMHQQMCARYDCERLSNGMNRMIPFHNFEEHLEGYAPHLTSLISGLNYGSRPEGFSLRDLKDVDVQDMERWRERILESIHLGYVHGHGEERIPLDEKHGTDILGAIIESSFESKNSTFYGSLHNWGHVMMARMHDPDGRFQENPGVMSDTSTALRDPIFYRWHRFIDNIFQDYKATLPHYTKDDLSFDGIKVTDVVVKAKSDNVITTFMKEDELDLSHGINFGTNHKVKVRYQHLDHEPFSISITVNNTTGAAKECIVRIFLAPQYDELGNLLTIEEGRRLFIELDKFKQTLAAGQSSFSRNAIDSNVTLSKVPTFDDLKSGEVSDDYSEFCSCGWPENMLIPRGNHKGKPFVLFVLLTDFEKDKVPDFQRICMDAFSYCGTKTGMYPDLKPMGFPFDRPIDHDHADELFTDNHHRSTVTIQYVS</sequence>
<dbReference type="PROSITE" id="PS00210">
    <property type="entry name" value="HEMOCYANIN_2"/>
    <property type="match status" value="1"/>
</dbReference>
<dbReference type="InterPro" id="IPR005204">
    <property type="entry name" value="Hemocyanin_N"/>
</dbReference>
<dbReference type="SUPFAM" id="SSF48056">
    <property type="entry name" value="Di-copper centre-containing domain"/>
    <property type="match status" value="1"/>
</dbReference>
<dbReference type="GO" id="GO:0016491">
    <property type="term" value="F:oxidoreductase activity"/>
    <property type="evidence" value="ECO:0007669"/>
    <property type="project" value="InterPro"/>
</dbReference>
<dbReference type="SUPFAM" id="SSF81296">
    <property type="entry name" value="E set domains"/>
    <property type="match status" value="1"/>
</dbReference>
<dbReference type="Gene3D" id="1.10.1280.10">
    <property type="entry name" value="Di-copper center containing domain from catechol oxidase"/>
    <property type="match status" value="1"/>
</dbReference>
<dbReference type="PANTHER" id="PTHR11511:SF5">
    <property type="entry name" value="FAT-BODY PROTEIN 1-RELATED"/>
    <property type="match status" value="1"/>
</dbReference>
<dbReference type="FunFam" id="2.60.40.1520:FF:000001">
    <property type="entry name" value="Hemocyanin subunit 2"/>
    <property type="match status" value="1"/>
</dbReference>
<evidence type="ECO:0000256" key="1">
    <source>
        <dbReference type="ARBA" id="ARBA00002958"/>
    </source>
</evidence>
<evidence type="ECO:0000256" key="4">
    <source>
        <dbReference type="ARBA" id="ARBA00022448"/>
    </source>
</evidence>
<comment type="function">
    <text evidence="1">Hemocyanins are copper-containing oxygen carriers occurring freely dissolved in the hemolymph of many mollusks and arthropods.</text>
</comment>
<feature type="domain" description="Tyrosinase copper-binding" evidence="10">
    <location>
        <begin position="354"/>
        <end position="365"/>
    </location>
</feature>
<dbReference type="InterPro" id="IPR036697">
    <property type="entry name" value="Hemocyanin_N_sf"/>
</dbReference>
<dbReference type="PRINTS" id="PR00187">
    <property type="entry name" value="HAEMOCYANIN"/>
</dbReference>
<organism evidence="11">
    <name type="scientific">Euphrynichus bacillifer</name>
    <dbReference type="NCBI Taxonomy" id="317672"/>
    <lineage>
        <taxon>Eukaryota</taxon>
        <taxon>Metazoa</taxon>
        <taxon>Ecdysozoa</taxon>
        <taxon>Arthropoda</taxon>
        <taxon>Chelicerata</taxon>
        <taxon>Arachnida</taxon>
        <taxon>Amblypygi</taxon>
        <taxon>Phrynichidae</taxon>
        <taxon>Phrynichinae</taxon>
        <taxon>Euphrynichus</taxon>
    </lineage>
</organism>
<evidence type="ECO:0000256" key="7">
    <source>
        <dbReference type="ARBA" id="ARBA00022723"/>
    </source>
</evidence>
<evidence type="ECO:0000256" key="9">
    <source>
        <dbReference type="ARBA" id="ARBA00023157"/>
    </source>
</evidence>
<keyword evidence="4" id="KW-0813">Transport</keyword>
<gene>
    <name evidence="11" type="primary">HcG</name>
</gene>
<dbReference type="AlphaFoldDB" id="G8YZR7"/>
<evidence type="ECO:0000313" key="11">
    <source>
        <dbReference type="EMBL" id="CCA94921.1"/>
    </source>
</evidence>
<dbReference type="EMBL" id="FR865919">
    <property type="protein sequence ID" value="CCA94921.1"/>
    <property type="molecule type" value="mRNA"/>
</dbReference>
<protein>
    <submittedName>
        <fullName evidence="11">Hemocyanin subunit g</fullName>
    </submittedName>
</protein>
<dbReference type="SMR" id="G8YZR7"/>
<dbReference type="Pfam" id="PF03723">
    <property type="entry name" value="Hemocyanin_C"/>
    <property type="match status" value="1"/>
</dbReference>
<evidence type="ECO:0000256" key="6">
    <source>
        <dbReference type="ARBA" id="ARBA00022621"/>
    </source>
</evidence>
<comment type="similarity">
    <text evidence="3">Belongs to the tyrosinase family. Hemocyanin subfamily.</text>
</comment>
<keyword evidence="8" id="KW-0186">Copper</keyword>